<dbReference type="EMBL" id="BGPR01154630">
    <property type="protein sequence ID" value="GBL72201.1"/>
    <property type="molecule type" value="Genomic_DNA"/>
</dbReference>
<evidence type="ECO:0000313" key="1">
    <source>
        <dbReference type="EMBL" id="GBL72201.1"/>
    </source>
</evidence>
<reference evidence="1 2" key="1">
    <citation type="journal article" date="2019" name="Sci. Rep.">
        <title>Orb-weaving spider Araneus ventricosus genome elucidates the spidroin gene catalogue.</title>
        <authorList>
            <person name="Kono N."/>
            <person name="Nakamura H."/>
            <person name="Ohtoshi R."/>
            <person name="Moran D.A.P."/>
            <person name="Shinohara A."/>
            <person name="Yoshida Y."/>
            <person name="Fujiwara M."/>
            <person name="Mori M."/>
            <person name="Tomita M."/>
            <person name="Arakawa K."/>
        </authorList>
    </citation>
    <scope>NUCLEOTIDE SEQUENCE [LARGE SCALE GENOMIC DNA]</scope>
</reference>
<gene>
    <name evidence="1" type="ORF">AVEN_94578_1</name>
</gene>
<comment type="caution">
    <text evidence="1">The sequence shown here is derived from an EMBL/GenBank/DDBJ whole genome shotgun (WGS) entry which is preliminary data.</text>
</comment>
<sequence>MTNSQVKLESKIIPGGRDVLSISEIGSSSMGNSSRAFDASCFRIEFVSNPSVLIWSWDVERPLSGLQRSLWLAIPSIVGKRTVNQESLVFSKLNLERCFASYGDSGFFLSEKKKKSF</sequence>
<name>A0A4Y1ZXI7_ARAVE</name>
<keyword evidence="2" id="KW-1185">Reference proteome</keyword>
<accession>A0A4Y1ZXI7</accession>
<protein>
    <submittedName>
        <fullName evidence="1">Uncharacterized protein</fullName>
    </submittedName>
</protein>
<proteinExistence type="predicted"/>
<evidence type="ECO:0000313" key="2">
    <source>
        <dbReference type="Proteomes" id="UP000499080"/>
    </source>
</evidence>
<dbReference type="AlphaFoldDB" id="A0A4Y1ZXI7"/>
<organism evidence="1 2">
    <name type="scientific">Araneus ventricosus</name>
    <name type="common">Orbweaver spider</name>
    <name type="synonym">Epeira ventricosa</name>
    <dbReference type="NCBI Taxonomy" id="182803"/>
    <lineage>
        <taxon>Eukaryota</taxon>
        <taxon>Metazoa</taxon>
        <taxon>Ecdysozoa</taxon>
        <taxon>Arthropoda</taxon>
        <taxon>Chelicerata</taxon>
        <taxon>Arachnida</taxon>
        <taxon>Araneae</taxon>
        <taxon>Araneomorphae</taxon>
        <taxon>Entelegynae</taxon>
        <taxon>Araneoidea</taxon>
        <taxon>Araneidae</taxon>
        <taxon>Araneus</taxon>
    </lineage>
</organism>
<dbReference type="Proteomes" id="UP000499080">
    <property type="component" value="Unassembled WGS sequence"/>
</dbReference>